<evidence type="ECO:0000256" key="3">
    <source>
        <dbReference type="ARBA" id="ARBA00023163"/>
    </source>
</evidence>
<dbReference type="Pfam" id="PF00440">
    <property type="entry name" value="TetR_N"/>
    <property type="match status" value="1"/>
</dbReference>
<dbReference type="EMBL" id="CP012382">
    <property type="protein sequence ID" value="AKZ53262.1"/>
    <property type="molecule type" value="Genomic_DNA"/>
</dbReference>
<dbReference type="InterPro" id="IPR050109">
    <property type="entry name" value="HTH-type_TetR-like_transc_reg"/>
</dbReference>
<dbReference type="AlphaFoldDB" id="Q1RQQ3"/>
<keyword evidence="1" id="KW-0805">Transcription regulation</keyword>
<reference evidence="9" key="1">
    <citation type="journal article" date="2006" name="J. Bacteriol.">
        <title>Intraspecific variability of the terminal inverted repeats of the linear chromosome of Streptomyces ambofaciens.</title>
        <authorList>
            <person name="Choulet F."/>
            <person name="Gallois A."/>
            <person name="Aigle B."/>
            <person name="Mangenot S."/>
            <person name="Gerbaud C."/>
            <person name="Truong C."/>
            <person name="Francou F.X."/>
            <person name="Borges F."/>
            <person name="Fourrier C."/>
            <person name="Guerineau M."/>
            <person name="Decaris B."/>
            <person name="Barbe V."/>
            <person name="Pernodet J.L."/>
            <person name="Leblond P."/>
        </authorList>
    </citation>
    <scope>NUCLEOTIDE SEQUENCE</scope>
    <source>
        <strain evidence="9">ATCC 23877</strain>
    </source>
</reference>
<evidence type="ECO:0000256" key="1">
    <source>
        <dbReference type="ARBA" id="ARBA00023015"/>
    </source>
</evidence>
<dbReference type="KEGG" id="samb:SAM23877_0213"/>
<dbReference type="InterPro" id="IPR054126">
    <property type="entry name" value="CprB_TetR_C"/>
</dbReference>
<evidence type="ECO:0000313" key="7">
    <source>
        <dbReference type="EMBL" id="AKZ53262.1"/>
    </source>
</evidence>
<dbReference type="Gene3D" id="1.10.357.10">
    <property type="entry name" value="Tetracycline Repressor, domain 2"/>
    <property type="match status" value="2"/>
</dbReference>
<evidence type="ECO:0000313" key="10">
    <source>
        <dbReference type="EMBL" id="CAJ87891.1"/>
    </source>
</evidence>
<protein>
    <submittedName>
        <fullName evidence="7 9">TetR-family transcriptional regulator</fullName>
    </submittedName>
</protein>
<dbReference type="PROSITE" id="PS01081">
    <property type="entry name" value="HTH_TETR_1"/>
    <property type="match status" value="1"/>
</dbReference>
<evidence type="ECO:0000313" key="8">
    <source>
        <dbReference type="EMBL" id="AKZ60501.1"/>
    </source>
</evidence>
<dbReference type="InterPro" id="IPR001647">
    <property type="entry name" value="HTH_TetR"/>
</dbReference>
<dbReference type="PRINTS" id="PR00455">
    <property type="entry name" value="HTHTETR"/>
</dbReference>
<evidence type="ECO:0000313" key="9">
    <source>
        <dbReference type="EMBL" id="CAI78386.1"/>
    </source>
</evidence>
<dbReference type="InterPro" id="IPR009057">
    <property type="entry name" value="Homeodomain-like_sf"/>
</dbReference>
<dbReference type="InterPro" id="IPR023772">
    <property type="entry name" value="DNA-bd_HTH_TetR-type_CS"/>
</dbReference>
<evidence type="ECO:0000313" key="11">
    <source>
        <dbReference type="Proteomes" id="UP000061018"/>
    </source>
</evidence>
<dbReference type="EMBL" id="AJ937741">
    <property type="protein sequence ID" value="CAI78386.1"/>
    <property type="molecule type" value="Genomic_DNA"/>
</dbReference>
<feature type="compositionally biased region" description="Gly residues" evidence="5">
    <location>
        <begin position="80"/>
        <end position="99"/>
    </location>
</feature>
<organism evidence="9">
    <name type="scientific">Streptomyces ambofaciens (strain ATCC 23877 / 3486 / DSM 40053 / JCM 4204 / NBRC 12836 / NRRL B-2516)</name>
    <dbReference type="NCBI Taxonomy" id="278992"/>
    <lineage>
        <taxon>Bacteria</taxon>
        <taxon>Bacillati</taxon>
        <taxon>Actinomycetota</taxon>
        <taxon>Actinomycetes</taxon>
        <taxon>Kitasatosporales</taxon>
        <taxon>Streptomycetaceae</taxon>
        <taxon>Streptomyces</taxon>
    </lineage>
</organism>
<keyword evidence="2 4" id="KW-0238">DNA-binding</keyword>
<reference evidence="7" key="5">
    <citation type="submission" date="2015-07" db="EMBL/GenBank/DDBJ databases">
        <title>Complete genome sequence of Streptomyces ambofaciens ATCC 23877, the spiramycin producer.</title>
        <authorList>
            <person name="Thibessard A."/>
            <person name="Haas D."/>
            <person name="Gerbaud C."/>
            <person name="Aigle B."/>
            <person name="Lautru S."/>
            <person name="Pernodet J.-L."/>
            <person name="Leblond P."/>
        </authorList>
    </citation>
    <scope>NUCLEOTIDE SEQUENCE [LARGE SCALE GENOMIC DNA]</scope>
    <source>
        <strain evidence="7">ATCC 23877</strain>
    </source>
</reference>
<feature type="DNA-binding region" description="H-T-H motif" evidence="4">
    <location>
        <begin position="31"/>
        <end position="50"/>
    </location>
</feature>
<evidence type="ECO:0000256" key="2">
    <source>
        <dbReference type="ARBA" id="ARBA00023125"/>
    </source>
</evidence>
<proteinExistence type="predicted"/>
<dbReference type="EMBL" id="AJ937740">
    <property type="protein sequence ID" value="CAI78112.1"/>
    <property type="molecule type" value="Genomic_DNA"/>
</dbReference>
<dbReference type="GO" id="GO:0003700">
    <property type="term" value="F:DNA-binding transcription factor activity"/>
    <property type="evidence" value="ECO:0007669"/>
    <property type="project" value="TreeGrafter"/>
</dbReference>
<dbReference type="PROSITE" id="PS50977">
    <property type="entry name" value="HTH_TETR_2"/>
    <property type="match status" value="1"/>
</dbReference>
<dbReference type="Proteomes" id="UP000061018">
    <property type="component" value="Chromosome"/>
</dbReference>
<evidence type="ECO:0000256" key="4">
    <source>
        <dbReference type="PROSITE-ProRule" id="PRU00335"/>
    </source>
</evidence>
<accession>Q1RQQ3</accession>
<dbReference type="PANTHER" id="PTHR30055:SF234">
    <property type="entry name" value="HTH-TYPE TRANSCRIPTIONAL REGULATOR BETI"/>
    <property type="match status" value="1"/>
</dbReference>
<dbReference type="EMBL" id="AM238664">
    <property type="protein sequence ID" value="CAJ87891.1"/>
    <property type="molecule type" value="Genomic_DNA"/>
</dbReference>
<dbReference type="SUPFAM" id="SSF46689">
    <property type="entry name" value="Homeodomain-like"/>
    <property type="match status" value="1"/>
</dbReference>
<gene>
    <name evidence="9" type="primary">alpW</name>
    <name evidence="7" type="ORF">SAM23877_0213</name>
    <name evidence="8" type="ORF">SAM23877_7460</name>
    <name evidence="10" type="ORF">SAMT0182</name>
    <name evidence="9" type="ORF">SAMT0183</name>
</gene>
<feature type="region of interest" description="Disordered" evidence="5">
    <location>
        <begin position="69"/>
        <end position="103"/>
    </location>
</feature>
<evidence type="ECO:0000256" key="5">
    <source>
        <dbReference type="SAM" id="MobiDB-lite"/>
    </source>
</evidence>
<dbReference type="InterPro" id="IPR036271">
    <property type="entry name" value="Tet_transcr_reg_TetR-rel_C_sf"/>
</dbReference>
<dbReference type="GO" id="GO:0000976">
    <property type="term" value="F:transcription cis-regulatory region binding"/>
    <property type="evidence" value="ECO:0007669"/>
    <property type="project" value="TreeGrafter"/>
</dbReference>
<sequence>MVRQERAVRTREALIRSAAEVFHHEGFTAASLTLISSRAGVSNGALHFHFASKAVLADAVEHAAAGVLQTITGPGPGPGPGSGHGSGSGRGPGSGAGAGGRRDTSTLQRLVDATHELARRLQQDVVLRAGFELSGEAGRPARTDLRLRWHTWVTAMVDAAERRGELRESVAREGVVAAVVAVTVGLEVLGTRDEAWLSRRTVAQFWRLLLPALAPGPALGALEAHGSFPR</sequence>
<dbReference type="Pfam" id="PF21935">
    <property type="entry name" value="TetR_C_45"/>
    <property type="match status" value="1"/>
</dbReference>
<dbReference type="EMBL" id="CP012382">
    <property type="protein sequence ID" value="AKZ60501.1"/>
    <property type="molecule type" value="Genomic_DNA"/>
</dbReference>
<reference evidence="11" key="4">
    <citation type="journal article" date="2015" name="J. Biotechnol.">
        <title>Complete genome sequence of Streptomyces ambofaciens ATCC 23877, the spiramycin producer.</title>
        <authorList>
            <person name="Thibessard A."/>
            <person name="Haas D."/>
            <person name="Gerbaud C."/>
            <person name="Aigle B."/>
            <person name="Lautru S."/>
            <person name="Pernodet J.L."/>
            <person name="Leblond P."/>
        </authorList>
    </citation>
    <scope>NUCLEOTIDE SEQUENCE [LARGE SCALE GENOMIC DNA]</scope>
    <source>
        <strain evidence="11">ATCC 23877 / 3486 / DSM 40053 / JCM 4204 / NBRC 12836 / NRRL B-2516</strain>
    </source>
</reference>
<dbReference type="EMBL" id="AM238663">
    <property type="protein sequence ID" value="CAJ89169.1"/>
    <property type="molecule type" value="Genomic_DNA"/>
</dbReference>
<dbReference type="KEGG" id="samb:SAM23877_7460"/>
<evidence type="ECO:0000259" key="6">
    <source>
        <dbReference type="PROSITE" id="PS50977"/>
    </source>
</evidence>
<dbReference type="SUPFAM" id="SSF48498">
    <property type="entry name" value="Tetracyclin repressor-like, C-terminal domain"/>
    <property type="match status" value="1"/>
</dbReference>
<keyword evidence="3" id="KW-0804">Transcription</keyword>
<reference evidence="10" key="2">
    <citation type="journal article" date="2006" name="Microbiology (Mosc.)">
        <title>Multiple biosynthetic and uptake systems mediate siderophore-dependent iron acquisition in Streptomyces coelicolor A3(2) and Streptomyces ambofaciens ATCC 23877.</title>
        <authorList>
            <person name="Barona-Gomez F."/>
            <person name="Lautru S."/>
            <person name="Francou F.X."/>
            <person name="Leblond P."/>
            <person name="Pernodet J.L."/>
            <person name="Challis G.L."/>
        </authorList>
    </citation>
    <scope>NUCLEOTIDE SEQUENCE</scope>
    <source>
        <strain evidence="10">ATCC 23877</strain>
    </source>
</reference>
<reference evidence="10" key="3">
    <citation type="journal article" date="2006" name="Mol. Biol. Evol.">
        <title>Evolution of the terminal regions of the Streptomyces linear chromosome.</title>
        <authorList>
            <person name="Choulet F."/>
            <person name="Aigle B."/>
            <person name="Gallois A."/>
            <person name="Mangenot S."/>
            <person name="Gerbaud C."/>
            <person name="Truong C."/>
            <person name="Francou F.X."/>
            <person name="Fourrier C."/>
            <person name="Guerineau M."/>
            <person name="Decaris B."/>
            <person name="Barbe V."/>
            <person name="Pernodet J.L."/>
            <person name="Leblond P."/>
        </authorList>
    </citation>
    <scope>NUCLEOTIDE SEQUENCE</scope>
    <source>
        <strain evidence="10">ATCC 23877</strain>
    </source>
</reference>
<name>Q1RQQ3_STRA7</name>
<dbReference type="SMR" id="Q1RQQ3"/>
<dbReference type="PANTHER" id="PTHR30055">
    <property type="entry name" value="HTH-TYPE TRANSCRIPTIONAL REGULATOR RUTR"/>
    <property type="match status" value="1"/>
</dbReference>
<feature type="domain" description="HTH tetR-type" evidence="6">
    <location>
        <begin position="8"/>
        <end position="68"/>
    </location>
</feature>
<dbReference type="STRING" id="1889.SAM40697_0188"/>